<evidence type="ECO:0000313" key="3">
    <source>
        <dbReference type="Proteomes" id="UP000298663"/>
    </source>
</evidence>
<keyword evidence="3" id="KW-1185">Reference proteome</keyword>
<comment type="caution">
    <text evidence="2">The sequence shown here is derived from an EMBL/GenBank/DDBJ whole genome shotgun (WGS) entry which is preliminary data.</text>
</comment>
<dbReference type="EMBL" id="AZBU02000005">
    <property type="protein sequence ID" value="TKR77951.1"/>
    <property type="molecule type" value="Genomic_DNA"/>
</dbReference>
<feature type="compositionally biased region" description="Basic and acidic residues" evidence="1">
    <location>
        <begin position="1"/>
        <end position="11"/>
    </location>
</feature>
<gene>
    <name evidence="2" type="ORF">L596_018838</name>
</gene>
<feature type="compositionally biased region" description="Low complexity" evidence="1">
    <location>
        <begin position="12"/>
        <end position="21"/>
    </location>
</feature>
<evidence type="ECO:0000313" key="2">
    <source>
        <dbReference type="EMBL" id="TKR77951.1"/>
    </source>
</evidence>
<sequence>MPSRPAREPARPSRMPSRPARLGSARLGSARLGSARQFASRVKSVCVLRCKPGVFANEGISQARSFAFLAAFVQRAVKKQKAEDICWQTFMELCNSSFIAIHTCGLIWNLNTFNAFIRFGL</sequence>
<name>A0A4U5N6Y1_STECR</name>
<reference evidence="2 3" key="1">
    <citation type="journal article" date="2015" name="Genome Biol.">
        <title>Comparative genomics of Steinernema reveals deeply conserved gene regulatory networks.</title>
        <authorList>
            <person name="Dillman A.R."/>
            <person name="Macchietto M."/>
            <person name="Porter C.F."/>
            <person name="Rogers A."/>
            <person name="Williams B."/>
            <person name="Antoshechkin I."/>
            <person name="Lee M.M."/>
            <person name="Goodwin Z."/>
            <person name="Lu X."/>
            <person name="Lewis E.E."/>
            <person name="Goodrich-Blair H."/>
            <person name="Stock S.P."/>
            <person name="Adams B.J."/>
            <person name="Sternberg P.W."/>
            <person name="Mortazavi A."/>
        </authorList>
    </citation>
    <scope>NUCLEOTIDE SEQUENCE [LARGE SCALE GENOMIC DNA]</scope>
    <source>
        <strain evidence="2 3">ALL</strain>
    </source>
</reference>
<feature type="region of interest" description="Disordered" evidence="1">
    <location>
        <begin position="1"/>
        <end position="22"/>
    </location>
</feature>
<evidence type="ECO:0000256" key="1">
    <source>
        <dbReference type="SAM" id="MobiDB-lite"/>
    </source>
</evidence>
<organism evidence="2 3">
    <name type="scientific">Steinernema carpocapsae</name>
    <name type="common">Entomopathogenic nematode</name>
    <dbReference type="NCBI Taxonomy" id="34508"/>
    <lineage>
        <taxon>Eukaryota</taxon>
        <taxon>Metazoa</taxon>
        <taxon>Ecdysozoa</taxon>
        <taxon>Nematoda</taxon>
        <taxon>Chromadorea</taxon>
        <taxon>Rhabditida</taxon>
        <taxon>Tylenchina</taxon>
        <taxon>Panagrolaimomorpha</taxon>
        <taxon>Strongyloidoidea</taxon>
        <taxon>Steinernematidae</taxon>
        <taxon>Steinernema</taxon>
    </lineage>
</organism>
<reference evidence="2 3" key="2">
    <citation type="journal article" date="2019" name="G3 (Bethesda)">
        <title>Hybrid Assembly of the Genome of the Entomopathogenic Nematode Steinernema carpocapsae Identifies the X-Chromosome.</title>
        <authorList>
            <person name="Serra L."/>
            <person name="Macchietto M."/>
            <person name="Macias-Munoz A."/>
            <person name="McGill C.J."/>
            <person name="Rodriguez I.M."/>
            <person name="Rodriguez B."/>
            <person name="Murad R."/>
            <person name="Mortazavi A."/>
        </authorList>
    </citation>
    <scope>NUCLEOTIDE SEQUENCE [LARGE SCALE GENOMIC DNA]</scope>
    <source>
        <strain evidence="2 3">ALL</strain>
    </source>
</reference>
<proteinExistence type="predicted"/>
<dbReference type="AlphaFoldDB" id="A0A4U5N6Y1"/>
<protein>
    <submittedName>
        <fullName evidence="2">Uncharacterized protein</fullName>
    </submittedName>
</protein>
<dbReference type="Proteomes" id="UP000298663">
    <property type="component" value="Unassembled WGS sequence"/>
</dbReference>
<accession>A0A4U5N6Y1</accession>